<proteinExistence type="predicted"/>
<protein>
    <submittedName>
        <fullName evidence="1">Uncharacterized protein</fullName>
    </submittedName>
</protein>
<name>A0ABV9U5R1_9ACTN</name>
<keyword evidence="2" id="KW-1185">Reference proteome</keyword>
<organism evidence="1 2">
    <name type="scientific">Actinomadura gamaensis</name>
    <dbReference type="NCBI Taxonomy" id="1763541"/>
    <lineage>
        <taxon>Bacteria</taxon>
        <taxon>Bacillati</taxon>
        <taxon>Actinomycetota</taxon>
        <taxon>Actinomycetes</taxon>
        <taxon>Streptosporangiales</taxon>
        <taxon>Thermomonosporaceae</taxon>
        <taxon>Actinomadura</taxon>
    </lineage>
</organism>
<dbReference type="EMBL" id="JBHSIT010000008">
    <property type="protein sequence ID" value="MFC4910920.1"/>
    <property type="molecule type" value="Genomic_DNA"/>
</dbReference>
<dbReference type="Proteomes" id="UP001595872">
    <property type="component" value="Unassembled WGS sequence"/>
</dbReference>
<reference evidence="2" key="1">
    <citation type="journal article" date="2019" name="Int. J. Syst. Evol. Microbiol.">
        <title>The Global Catalogue of Microorganisms (GCM) 10K type strain sequencing project: providing services to taxonomists for standard genome sequencing and annotation.</title>
        <authorList>
            <consortium name="The Broad Institute Genomics Platform"/>
            <consortium name="The Broad Institute Genome Sequencing Center for Infectious Disease"/>
            <person name="Wu L."/>
            <person name="Ma J."/>
        </authorList>
    </citation>
    <scope>NUCLEOTIDE SEQUENCE [LARGE SCALE GENOMIC DNA]</scope>
    <source>
        <strain evidence="2">KLKA75</strain>
    </source>
</reference>
<dbReference type="RefSeq" id="WP_378259573.1">
    <property type="nucleotide sequence ID" value="NZ_JBHSIT010000008.1"/>
</dbReference>
<evidence type="ECO:0000313" key="2">
    <source>
        <dbReference type="Proteomes" id="UP001595872"/>
    </source>
</evidence>
<evidence type="ECO:0000313" key="1">
    <source>
        <dbReference type="EMBL" id="MFC4910920.1"/>
    </source>
</evidence>
<sequence>MKPHEHYAEAGRLLEQADHWLDADTGWRASLSTAERLAHRDSDLAAAQVHALLAIAARLSAGSPR</sequence>
<comment type="caution">
    <text evidence="1">The sequence shown here is derived from an EMBL/GenBank/DDBJ whole genome shotgun (WGS) entry which is preliminary data.</text>
</comment>
<gene>
    <name evidence="1" type="ORF">ACFPCY_26655</name>
</gene>
<accession>A0ABV9U5R1</accession>